<feature type="disulfide bond" evidence="5">
    <location>
        <begin position="199"/>
        <end position="208"/>
    </location>
</feature>
<evidence type="ECO:0000256" key="3">
    <source>
        <dbReference type="ARBA" id="ARBA00023157"/>
    </source>
</evidence>
<evidence type="ECO:0000313" key="11">
    <source>
        <dbReference type="EMBL" id="CAC5354901.1"/>
    </source>
</evidence>
<dbReference type="PROSITE" id="PS50026">
    <property type="entry name" value="EGF_3"/>
    <property type="match status" value="1"/>
</dbReference>
<keyword evidence="4" id="KW-0325">Glycoprotein</keyword>
<dbReference type="OrthoDB" id="8962045at2759"/>
<evidence type="ECO:0000256" key="7">
    <source>
        <dbReference type="SAM" id="SignalP"/>
    </source>
</evidence>
<organism evidence="11 12">
    <name type="scientific">Mytilus coruscus</name>
    <name type="common">Sea mussel</name>
    <dbReference type="NCBI Taxonomy" id="42192"/>
    <lineage>
        <taxon>Eukaryota</taxon>
        <taxon>Metazoa</taxon>
        <taxon>Spiralia</taxon>
        <taxon>Lophotrochozoa</taxon>
        <taxon>Mollusca</taxon>
        <taxon>Bivalvia</taxon>
        <taxon>Autobranchia</taxon>
        <taxon>Pteriomorphia</taxon>
        <taxon>Mytilida</taxon>
        <taxon>Mytiloidea</taxon>
        <taxon>Mytilidae</taxon>
        <taxon>Mytilinae</taxon>
        <taxon>Mytilus</taxon>
    </lineage>
</organism>
<dbReference type="SMART" id="SM00179">
    <property type="entry name" value="EGF_CA"/>
    <property type="match status" value="1"/>
</dbReference>
<dbReference type="PROSITE" id="PS01186">
    <property type="entry name" value="EGF_2"/>
    <property type="match status" value="1"/>
</dbReference>
<dbReference type="PROSITE" id="PS00010">
    <property type="entry name" value="ASX_HYDROXYL"/>
    <property type="match status" value="1"/>
</dbReference>
<keyword evidence="1 5" id="KW-0245">EGF-like domain</keyword>
<dbReference type="PROSITE" id="PS00022">
    <property type="entry name" value="EGF_1"/>
    <property type="match status" value="1"/>
</dbReference>
<dbReference type="SMART" id="SM00032">
    <property type="entry name" value="CCP"/>
    <property type="match status" value="2"/>
</dbReference>
<dbReference type="PROSITE" id="PS50092">
    <property type="entry name" value="TSP1"/>
    <property type="match status" value="1"/>
</dbReference>
<gene>
    <name evidence="11" type="ORF">MCOR_41</name>
</gene>
<feature type="domain" description="Sushi" evidence="10">
    <location>
        <begin position="294"/>
        <end position="359"/>
    </location>
</feature>
<evidence type="ECO:0000256" key="2">
    <source>
        <dbReference type="ARBA" id="ARBA00022737"/>
    </source>
</evidence>
<dbReference type="InterPro" id="IPR036383">
    <property type="entry name" value="TSP1_rpt_sf"/>
</dbReference>
<dbReference type="SMART" id="SM00181">
    <property type="entry name" value="EGF"/>
    <property type="match status" value="1"/>
</dbReference>
<keyword evidence="7" id="KW-0732">Signal</keyword>
<dbReference type="CDD" id="cd00054">
    <property type="entry name" value="EGF_CA"/>
    <property type="match status" value="1"/>
</dbReference>
<dbReference type="PROSITE" id="PS50923">
    <property type="entry name" value="SUSHI"/>
    <property type="match status" value="2"/>
</dbReference>
<comment type="caution">
    <text evidence="5">Lacks conserved residue(s) required for the propagation of feature annotation.</text>
</comment>
<dbReference type="InterPro" id="IPR000152">
    <property type="entry name" value="EGF-type_Asp/Asn_hydroxyl_site"/>
</dbReference>
<feature type="domain" description="Sushi" evidence="10">
    <location>
        <begin position="115"/>
        <end position="173"/>
    </location>
</feature>
<evidence type="ECO:0000259" key="10">
    <source>
        <dbReference type="PROSITE" id="PS50923"/>
    </source>
</evidence>
<name>A0A6J7ZUX0_MYTCO</name>
<evidence type="ECO:0000259" key="9">
    <source>
        <dbReference type="PROSITE" id="PS50825"/>
    </source>
</evidence>
<dbReference type="AlphaFoldDB" id="A0A6J7ZUX0"/>
<dbReference type="InterPro" id="IPR000742">
    <property type="entry name" value="EGF"/>
</dbReference>
<dbReference type="InterPro" id="IPR051022">
    <property type="entry name" value="Notch_Cell-Fate_Det"/>
</dbReference>
<dbReference type="SUPFAM" id="SSF82895">
    <property type="entry name" value="TSP-1 type 1 repeat"/>
    <property type="match status" value="1"/>
</dbReference>
<dbReference type="PRINTS" id="PR00010">
    <property type="entry name" value="EGFBLOOD"/>
</dbReference>
<evidence type="ECO:0000256" key="6">
    <source>
        <dbReference type="PROSITE-ProRule" id="PRU00302"/>
    </source>
</evidence>
<feature type="domain" description="EGF-like" evidence="8">
    <location>
        <begin position="173"/>
        <end position="209"/>
    </location>
</feature>
<dbReference type="Pfam" id="PF02494">
    <property type="entry name" value="HYR"/>
    <property type="match status" value="1"/>
</dbReference>
<dbReference type="CDD" id="cd00033">
    <property type="entry name" value="CCP"/>
    <property type="match status" value="1"/>
</dbReference>
<reference evidence="11 12" key="1">
    <citation type="submission" date="2020-06" db="EMBL/GenBank/DDBJ databases">
        <authorList>
            <person name="Li R."/>
            <person name="Bekaert M."/>
        </authorList>
    </citation>
    <scope>NUCLEOTIDE SEQUENCE [LARGE SCALE GENOMIC DNA]</scope>
    <source>
        <strain evidence="12">wild</strain>
    </source>
</reference>
<dbReference type="InterPro" id="IPR000436">
    <property type="entry name" value="Sushi_SCR_CCP_dom"/>
</dbReference>
<feature type="signal peptide" evidence="7">
    <location>
        <begin position="1"/>
        <end position="22"/>
    </location>
</feature>
<dbReference type="SUPFAM" id="SSF57196">
    <property type="entry name" value="EGF/Laminin"/>
    <property type="match status" value="1"/>
</dbReference>
<feature type="domain" description="HYR" evidence="9">
    <location>
        <begin position="210"/>
        <end position="293"/>
    </location>
</feature>
<dbReference type="Pfam" id="PF00084">
    <property type="entry name" value="Sushi"/>
    <property type="match status" value="2"/>
</dbReference>
<dbReference type="Gene3D" id="2.10.25.10">
    <property type="entry name" value="Laminin"/>
    <property type="match status" value="1"/>
</dbReference>
<evidence type="ECO:0000256" key="4">
    <source>
        <dbReference type="ARBA" id="ARBA00023180"/>
    </source>
</evidence>
<keyword evidence="12" id="KW-1185">Reference proteome</keyword>
<dbReference type="SMART" id="SM00209">
    <property type="entry name" value="TSP1"/>
    <property type="match status" value="1"/>
</dbReference>
<sequence length="419" mass="47469">MDNLKAFLLILCCTCVVPSVLAGRTSKWDHCGCRFADWQSWSKCSSECGGGRQTRERKVWMHTIAGCTEYSDCASSDTSYEFQNCNKICYNGGTYSYYSCNCPHRWRGSCCDEEIICGNPGSVSNGKVVGSEYFYGSTVTYVCNTNYNLTRGSYHQRCGLNAMWTGQKPLCLYANTCISNPCQNGGTCVDGLERYDCKCLAGWDGVNCELDVQPPIQSGCPNDIVRHIYSPTVVVNWTSPSFFDPMNTSLEITQNYPKGYWEFHWGDFQVQYVATKLKNGLRSECSFTVKIRPMPCLELSVGNHSAKVCTNWKTDFGQYCMVFCDSSFTLANENEFDQWYVCGASGKWSPSAELPNCQQQLDPSVIKKRKQYHFSQCNDMSSVNQMTEIFMKRFNSSEFSYFCKNYDKECSKENVSIIC</sequence>
<dbReference type="InterPro" id="IPR001881">
    <property type="entry name" value="EGF-like_Ca-bd_dom"/>
</dbReference>
<dbReference type="Gene3D" id="2.20.100.10">
    <property type="entry name" value="Thrombospondin type-1 (TSP1) repeat"/>
    <property type="match status" value="1"/>
</dbReference>
<dbReference type="InterPro" id="IPR003410">
    <property type="entry name" value="HYR_dom"/>
</dbReference>
<dbReference type="Pfam" id="PF00008">
    <property type="entry name" value="EGF"/>
    <property type="match status" value="1"/>
</dbReference>
<feature type="chain" id="PRO_5026888530" evidence="7">
    <location>
        <begin position="23"/>
        <end position="419"/>
    </location>
</feature>
<keyword evidence="6" id="KW-0768">Sushi</keyword>
<dbReference type="PROSITE" id="PS50825">
    <property type="entry name" value="HYR"/>
    <property type="match status" value="1"/>
</dbReference>
<dbReference type="Proteomes" id="UP000507470">
    <property type="component" value="Unassembled WGS sequence"/>
</dbReference>
<dbReference type="SUPFAM" id="SSF57535">
    <property type="entry name" value="Complement control module/SCR domain"/>
    <property type="match status" value="1"/>
</dbReference>
<evidence type="ECO:0000259" key="8">
    <source>
        <dbReference type="PROSITE" id="PS50026"/>
    </source>
</evidence>
<dbReference type="PANTHER" id="PTHR24049">
    <property type="entry name" value="CRUMBS FAMILY MEMBER"/>
    <property type="match status" value="1"/>
</dbReference>
<protein>
    <submittedName>
        <fullName evidence="11">FBLN7</fullName>
    </submittedName>
</protein>
<dbReference type="InterPro" id="IPR000884">
    <property type="entry name" value="TSP1_rpt"/>
</dbReference>
<dbReference type="Gene3D" id="2.10.70.10">
    <property type="entry name" value="Complement Module, domain 1"/>
    <property type="match status" value="1"/>
</dbReference>
<keyword evidence="3 5" id="KW-1015">Disulfide bond</keyword>
<evidence type="ECO:0000256" key="5">
    <source>
        <dbReference type="PROSITE-ProRule" id="PRU00076"/>
    </source>
</evidence>
<proteinExistence type="predicted"/>
<evidence type="ECO:0000256" key="1">
    <source>
        <dbReference type="ARBA" id="ARBA00022536"/>
    </source>
</evidence>
<dbReference type="FunFam" id="2.10.25.10:FF:000143">
    <property type="entry name" value="Protein crumbs 1"/>
    <property type="match status" value="1"/>
</dbReference>
<evidence type="ECO:0000313" key="12">
    <source>
        <dbReference type="Proteomes" id="UP000507470"/>
    </source>
</evidence>
<accession>A0A6J7ZUX0</accession>
<dbReference type="InterPro" id="IPR035976">
    <property type="entry name" value="Sushi/SCR/CCP_sf"/>
</dbReference>
<dbReference type="EMBL" id="CACVKT020000001">
    <property type="protein sequence ID" value="CAC5354901.1"/>
    <property type="molecule type" value="Genomic_DNA"/>
</dbReference>
<keyword evidence="2" id="KW-0677">Repeat</keyword>
<dbReference type="GO" id="GO:0005509">
    <property type="term" value="F:calcium ion binding"/>
    <property type="evidence" value="ECO:0007669"/>
    <property type="project" value="InterPro"/>
</dbReference>